<accession>A0A6G1DCK6</accession>
<dbReference type="EMBL" id="SPHZ02000006">
    <property type="protein sequence ID" value="KAF0909904.1"/>
    <property type="molecule type" value="Genomic_DNA"/>
</dbReference>
<proteinExistence type="predicted"/>
<name>A0A6G1DCK6_9ORYZ</name>
<sequence>MEDVIYNAIGCQLPYGPNLFALLRTAKLVDIVSYRMLPCTISTYSPAPVINRRHGDRALPVQATSVPAADGAEEEAPRVDIPVVPANLRRQRYSSLPVGMDQAESSSSRSSDFADVDEVAGRPTPLTGATEDHPPTEKDPASTAEGDTTALAEVSASAFLDVDEAAGRPTPLTGATEDRTPTEEDPASTTEGDTTAPSEASPTAIVDSDEAAGRQMPLTSVIEDRAPTAKDTATTVEGPPTSVVVATIEGDTTATAEVSSTVVAETDDPIAAINLVASTIDDD</sequence>
<protein>
    <submittedName>
        <fullName evidence="2">Uncharacterized protein</fullName>
    </submittedName>
</protein>
<dbReference type="Proteomes" id="UP000479710">
    <property type="component" value="Unassembled WGS sequence"/>
</dbReference>
<feature type="region of interest" description="Disordered" evidence="1">
    <location>
        <begin position="159"/>
        <end position="242"/>
    </location>
</feature>
<feature type="region of interest" description="Disordered" evidence="1">
    <location>
        <begin position="95"/>
        <end position="146"/>
    </location>
</feature>
<feature type="compositionally biased region" description="Basic and acidic residues" evidence="1">
    <location>
        <begin position="130"/>
        <end position="140"/>
    </location>
</feature>
<evidence type="ECO:0000256" key="1">
    <source>
        <dbReference type="SAM" id="MobiDB-lite"/>
    </source>
</evidence>
<evidence type="ECO:0000313" key="2">
    <source>
        <dbReference type="EMBL" id="KAF0909904.1"/>
    </source>
</evidence>
<reference evidence="2 3" key="1">
    <citation type="submission" date="2019-11" db="EMBL/GenBank/DDBJ databases">
        <title>Whole genome sequence of Oryza granulata.</title>
        <authorList>
            <person name="Li W."/>
        </authorList>
    </citation>
    <scope>NUCLEOTIDE SEQUENCE [LARGE SCALE GENOMIC DNA]</scope>
    <source>
        <strain evidence="3">cv. Menghai</strain>
        <tissue evidence="2">Leaf</tissue>
    </source>
</reference>
<comment type="caution">
    <text evidence="2">The sequence shown here is derived from an EMBL/GenBank/DDBJ whole genome shotgun (WGS) entry which is preliminary data.</text>
</comment>
<dbReference type="AlphaFoldDB" id="A0A6G1DCK6"/>
<feature type="compositionally biased region" description="Polar residues" evidence="1">
    <location>
        <begin position="187"/>
        <end position="201"/>
    </location>
</feature>
<organism evidence="2 3">
    <name type="scientific">Oryza meyeriana var. granulata</name>
    <dbReference type="NCBI Taxonomy" id="110450"/>
    <lineage>
        <taxon>Eukaryota</taxon>
        <taxon>Viridiplantae</taxon>
        <taxon>Streptophyta</taxon>
        <taxon>Embryophyta</taxon>
        <taxon>Tracheophyta</taxon>
        <taxon>Spermatophyta</taxon>
        <taxon>Magnoliopsida</taxon>
        <taxon>Liliopsida</taxon>
        <taxon>Poales</taxon>
        <taxon>Poaceae</taxon>
        <taxon>BOP clade</taxon>
        <taxon>Oryzoideae</taxon>
        <taxon>Oryzeae</taxon>
        <taxon>Oryzinae</taxon>
        <taxon>Oryza</taxon>
        <taxon>Oryza meyeriana</taxon>
    </lineage>
</organism>
<evidence type="ECO:0000313" key="3">
    <source>
        <dbReference type="Proteomes" id="UP000479710"/>
    </source>
</evidence>
<keyword evidence="3" id="KW-1185">Reference proteome</keyword>
<gene>
    <name evidence="2" type="ORF">E2562_001169</name>
</gene>